<dbReference type="Proteomes" id="UP000660339">
    <property type="component" value="Unassembled WGS sequence"/>
</dbReference>
<dbReference type="GO" id="GO:0003677">
    <property type="term" value="F:DNA binding"/>
    <property type="evidence" value="ECO:0007669"/>
    <property type="project" value="InterPro"/>
</dbReference>
<comment type="caution">
    <text evidence="2">The sequence shown here is derived from an EMBL/GenBank/DDBJ whole genome shotgun (WGS) entry which is preliminary data.</text>
</comment>
<evidence type="ECO:0000313" key="2">
    <source>
        <dbReference type="EMBL" id="GIG15542.1"/>
    </source>
</evidence>
<gene>
    <name evidence="2" type="ORF">Cme02nite_38740</name>
</gene>
<evidence type="ECO:0000259" key="1">
    <source>
        <dbReference type="PROSITE" id="PS50943"/>
    </source>
</evidence>
<sequence length="181" mass="19829">MYLSIYAFPHARKLAAMNALLTDAVPRTGSPSRSGDLLRYSFHVSKDDRAVAQEFTTFAEALTYAVATYYDGVDKAFADAAGISSSAVSRYKTGQTPRPETIEKMAPYMHMSVPRLMSLAYPRSVESGTNLDTVAHPLVVTLNQLIGPDSRMPADEKAALEAVITTVLAPYKRHLRTRKTA</sequence>
<protein>
    <recommendedName>
        <fullName evidence="1">HTH cro/C1-type domain-containing protein</fullName>
    </recommendedName>
</protein>
<organism evidence="2 3">
    <name type="scientific">Catellatospora methionotrophica</name>
    <dbReference type="NCBI Taxonomy" id="121620"/>
    <lineage>
        <taxon>Bacteria</taxon>
        <taxon>Bacillati</taxon>
        <taxon>Actinomycetota</taxon>
        <taxon>Actinomycetes</taxon>
        <taxon>Micromonosporales</taxon>
        <taxon>Micromonosporaceae</taxon>
        <taxon>Catellatospora</taxon>
    </lineage>
</organism>
<accession>A0A8J3PFT2</accession>
<dbReference type="AlphaFoldDB" id="A0A8J3PFT2"/>
<proteinExistence type="predicted"/>
<keyword evidence="3" id="KW-1185">Reference proteome</keyword>
<evidence type="ECO:0000313" key="3">
    <source>
        <dbReference type="Proteomes" id="UP000660339"/>
    </source>
</evidence>
<dbReference type="SUPFAM" id="SSF47413">
    <property type="entry name" value="lambda repressor-like DNA-binding domains"/>
    <property type="match status" value="1"/>
</dbReference>
<name>A0A8J3PFT2_9ACTN</name>
<dbReference type="InterPro" id="IPR010982">
    <property type="entry name" value="Lambda_DNA-bd_dom_sf"/>
</dbReference>
<dbReference type="Pfam" id="PF01381">
    <property type="entry name" value="HTH_3"/>
    <property type="match status" value="1"/>
</dbReference>
<dbReference type="Gene3D" id="1.10.260.40">
    <property type="entry name" value="lambda repressor-like DNA-binding domains"/>
    <property type="match status" value="1"/>
</dbReference>
<dbReference type="CDD" id="cd00093">
    <property type="entry name" value="HTH_XRE"/>
    <property type="match status" value="1"/>
</dbReference>
<dbReference type="PROSITE" id="PS50943">
    <property type="entry name" value="HTH_CROC1"/>
    <property type="match status" value="1"/>
</dbReference>
<feature type="domain" description="HTH cro/C1-type" evidence="1">
    <location>
        <begin position="75"/>
        <end position="116"/>
    </location>
</feature>
<reference evidence="2" key="1">
    <citation type="submission" date="2021-01" db="EMBL/GenBank/DDBJ databases">
        <title>Whole genome shotgun sequence of Catellatospora methionotrophica NBRC 14553.</title>
        <authorList>
            <person name="Komaki H."/>
            <person name="Tamura T."/>
        </authorList>
    </citation>
    <scope>NUCLEOTIDE SEQUENCE</scope>
    <source>
        <strain evidence="2">NBRC 14553</strain>
    </source>
</reference>
<dbReference type="InterPro" id="IPR001387">
    <property type="entry name" value="Cro/C1-type_HTH"/>
</dbReference>
<dbReference type="EMBL" id="BONJ01000020">
    <property type="protein sequence ID" value="GIG15542.1"/>
    <property type="molecule type" value="Genomic_DNA"/>
</dbReference>